<keyword evidence="8" id="KW-1185">Reference proteome</keyword>
<dbReference type="PANTHER" id="PTHR10015">
    <property type="entry name" value="HEAT SHOCK TRANSCRIPTION FACTOR"/>
    <property type="match status" value="1"/>
</dbReference>
<reference evidence="7 8" key="1">
    <citation type="submission" date="2023-04" db="EMBL/GenBank/DDBJ databases">
        <title>Genome of Basidiobolus ranarum AG-B5.</title>
        <authorList>
            <person name="Stajich J.E."/>
            <person name="Carter-House D."/>
            <person name="Gryganskyi A."/>
        </authorList>
    </citation>
    <scope>NUCLEOTIDE SEQUENCE [LARGE SCALE GENOMIC DNA]</scope>
    <source>
        <strain evidence="7 8">AG-B5</strain>
    </source>
</reference>
<accession>A0ABR2WF39</accession>
<dbReference type="Proteomes" id="UP001479436">
    <property type="component" value="Unassembled WGS sequence"/>
</dbReference>
<evidence type="ECO:0000256" key="5">
    <source>
        <dbReference type="RuleBase" id="RU004020"/>
    </source>
</evidence>
<dbReference type="EMBL" id="JASJQH010002545">
    <property type="protein sequence ID" value="KAK9760109.1"/>
    <property type="molecule type" value="Genomic_DNA"/>
</dbReference>
<dbReference type="SMART" id="SM00415">
    <property type="entry name" value="HSF"/>
    <property type="match status" value="1"/>
</dbReference>
<dbReference type="PRINTS" id="PR00056">
    <property type="entry name" value="HSFDOMAIN"/>
</dbReference>
<evidence type="ECO:0000313" key="8">
    <source>
        <dbReference type="Proteomes" id="UP001479436"/>
    </source>
</evidence>
<evidence type="ECO:0000313" key="7">
    <source>
        <dbReference type="EMBL" id="KAK9760109.1"/>
    </source>
</evidence>
<proteinExistence type="inferred from homology"/>
<keyword evidence="4" id="KW-0539">Nucleus</keyword>
<evidence type="ECO:0000259" key="6">
    <source>
        <dbReference type="SMART" id="SM00415"/>
    </source>
</evidence>
<evidence type="ECO:0000256" key="2">
    <source>
        <dbReference type="ARBA" id="ARBA00006403"/>
    </source>
</evidence>
<dbReference type="Gene3D" id="1.10.10.10">
    <property type="entry name" value="Winged helix-like DNA-binding domain superfamily/Winged helix DNA-binding domain"/>
    <property type="match status" value="1"/>
</dbReference>
<evidence type="ECO:0000256" key="3">
    <source>
        <dbReference type="ARBA" id="ARBA00023125"/>
    </source>
</evidence>
<dbReference type="PANTHER" id="PTHR10015:SF427">
    <property type="entry name" value="HEAT SHOCK FACTOR PROTEIN"/>
    <property type="match status" value="1"/>
</dbReference>
<dbReference type="SUPFAM" id="SSF46785">
    <property type="entry name" value="Winged helix' DNA-binding domain"/>
    <property type="match status" value="1"/>
</dbReference>
<organism evidence="7 8">
    <name type="scientific">Basidiobolus ranarum</name>
    <dbReference type="NCBI Taxonomy" id="34480"/>
    <lineage>
        <taxon>Eukaryota</taxon>
        <taxon>Fungi</taxon>
        <taxon>Fungi incertae sedis</taxon>
        <taxon>Zoopagomycota</taxon>
        <taxon>Entomophthoromycotina</taxon>
        <taxon>Basidiobolomycetes</taxon>
        <taxon>Basidiobolales</taxon>
        <taxon>Basidiobolaceae</taxon>
        <taxon>Basidiobolus</taxon>
    </lineage>
</organism>
<dbReference type="Pfam" id="PF00447">
    <property type="entry name" value="HSF_DNA-bind"/>
    <property type="match status" value="1"/>
</dbReference>
<dbReference type="InterPro" id="IPR036388">
    <property type="entry name" value="WH-like_DNA-bd_sf"/>
</dbReference>
<evidence type="ECO:0000256" key="4">
    <source>
        <dbReference type="ARBA" id="ARBA00023242"/>
    </source>
</evidence>
<sequence>MLKGHTGKLSIRIPPFVLNLHKILSEPSYCDMIAWEQSGTRFVIKDPISFASTVLPQYYETNKFTSFSRQLNIYGFHRVSDRRRTKQSQDTSAVIYAHRHFNRDERNSLHLIQRTSSPYNYARIKPSHLQVEKRNSSPSKISTAPSLSPSVNLQPVCEHESELKYAKVISHNCWNCEILAQEKEYLSRTIEYYKSILSEPLALSGVNNTNYRDFWEPDMLTSLYSTILPFSNENTSLTFYPDHCSQFGSNFEME</sequence>
<feature type="domain" description="HSF-type DNA-binding" evidence="6">
    <location>
        <begin position="12"/>
        <end position="115"/>
    </location>
</feature>
<evidence type="ECO:0000256" key="1">
    <source>
        <dbReference type="ARBA" id="ARBA00004123"/>
    </source>
</evidence>
<gene>
    <name evidence="7" type="ORF">K7432_016200</name>
</gene>
<comment type="similarity">
    <text evidence="2 5">Belongs to the HSF family.</text>
</comment>
<comment type="subcellular location">
    <subcellularLocation>
        <location evidence="1">Nucleus</location>
    </subcellularLocation>
</comment>
<dbReference type="InterPro" id="IPR036390">
    <property type="entry name" value="WH_DNA-bd_sf"/>
</dbReference>
<name>A0ABR2WF39_9FUNG</name>
<keyword evidence="3" id="KW-0238">DNA-binding</keyword>
<protein>
    <recommendedName>
        <fullName evidence="6">HSF-type DNA-binding domain-containing protein</fullName>
    </recommendedName>
</protein>
<comment type="caution">
    <text evidence="7">The sequence shown here is derived from an EMBL/GenBank/DDBJ whole genome shotgun (WGS) entry which is preliminary data.</text>
</comment>
<dbReference type="InterPro" id="IPR000232">
    <property type="entry name" value="HSF_DNA-bd"/>
</dbReference>